<feature type="region of interest" description="Disordered" evidence="1">
    <location>
        <begin position="69"/>
        <end position="89"/>
    </location>
</feature>
<keyword evidence="3" id="KW-1185">Reference proteome</keyword>
<dbReference type="RefSeq" id="WP_037284697.1">
    <property type="nucleotide sequence ID" value="NZ_JEOB01000001.1"/>
</dbReference>
<reference evidence="2 3" key="1">
    <citation type="submission" date="2013-06" db="EMBL/GenBank/DDBJ databases">
        <title>Rumen cellulosomics: divergent fiber-degrading strategies revealed by comparative genome-wide analysis of six Ruminococcal strains.</title>
        <authorList>
            <person name="Dassa B."/>
            <person name="Borovok I."/>
            <person name="Lamed R."/>
            <person name="Flint H."/>
            <person name="Yeoman C.J."/>
            <person name="White B."/>
            <person name="Bayer E.A."/>
        </authorList>
    </citation>
    <scope>NUCLEOTIDE SEQUENCE [LARGE SCALE GENOMIC DNA]</scope>
    <source>
        <strain evidence="2 3">SY3</strain>
    </source>
</reference>
<dbReference type="Proteomes" id="UP000021369">
    <property type="component" value="Unassembled WGS sequence"/>
</dbReference>
<dbReference type="AlphaFoldDB" id="A0A011W081"/>
<protein>
    <submittedName>
        <fullName evidence="2">Uncharacterized protein</fullName>
    </submittedName>
</protein>
<accession>A0A011W081</accession>
<evidence type="ECO:0000256" key="1">
    <source>
        <dbReference type="SAM" id="MobiDB-lite"/>
    </source>
</evidence>
<organism evidence="2 3">
    <name type="scientific">Ruminococcus albus SY3</name>
    <dbReference type="NCBI Taxonomy" id="1341156"/>
    <lineage>
        <taxon>Bacteria</taxon>
        <taxon>Bacillati</taxon>
        <taxon>Bacillota</taxon>
        <taxon>Clostridia</taxon>
        <taxon>Eubacteriales</taxon>
        <taxon>Oscillospiraceae</taxon>
        <taxon>Ruminococcus</taxon>
    </lineage>
</organism>
<evidence type="ECO:0000313" key="2">
    <source>
        <dbReference type="EMBL" id="EXM40981.1"/>
    </source>
</evidence>
<comment type="caution">
    <text evidence="2">The sequence shown here is derived from an EMBL/GenBank/DDBJ whole genome shotgun (WGS) entry which is preliminary data.</text>
</comment>
<sequence length="434" mass="48993">MKNLTELLKDIPLEEMTGGLDMNINEENKIKTNVQNGKAKIKNRAPAAVAIAACAVVAVAGAIHYRGNDIPEHGASNNSTITTDAEDSANEDTAQYALTTDGEDNTQMTNEQYAQLWYDERDLDYELVKDNICVMDSKRFESADTDGSFDVWLADVKISYPYYEFDIVIKTKDGSELPEGVIPRVSVSVGDYDHPVENYKISMYGDTCIVTARLDLKLGNYKKKANDGEKLIIETQLYINNIENISTDVVRKIEKLRPYSTEFILGKDIEFVPEEVFDHHISANTDGKWSIQRVMFPEDGNVDIDYTINSVDWSNYKVAFNMDLKSDLELFDEFYFGEELATAYHDAEYIAEREAVGMLEYGTEMYCNYDPERDYHFIKLEYADGTVENLEFSSVTTDMNDDGTVTITFNSLDYPFDADSVTAIHLGSAVVPVK</sequence>
<gene>
    <name evidence="2" type="ORF">RASY3_01990</name>
</gene>
<dbReference type="EMBL" id="JEOB01000001">
    <property type="protein sequence ID" value="EXM40981.1"/>
    <property type="molecule type" value="Genomic_DNA"/>
</dbReference>
<dbReference type="PATRIC" id="fig|1341156.4.peg.120"/>
<proteinExistence type="predicted"/>
<evidence type="ECO:0000313" key="3">
    <source>
        <dbReference type="Proteomes" id="UP000021369"/>
    </source>
</evidence>
<name>A0A011W081_RUMAL</name>
<dbReference type="OrthoDB" id="1827233at2"/>